<proteinExistence type="inferred from homology"/>
<feature type="binding site" evidence="7">
    <location>
        <position position="218"/>
    </location>
    <ligand>
        <name>a divalent metal cation</name>
        <dbReference type="ChEBI" id="CHEBI:60240"/>
        <note>ligand shared between dimeric partners</note>
    </ligand>
</feature>
<dbReference type="InterPro" id="IPR037510">
    <property type="entry name" value="PdxA"/>
</dbReference>
<dbReference type="NCBIfam" id="NF003699">
    <property type="entry name" value="PRK05312.1"/>
    <property type="match status" value="1"/>
</dbReference>
<evidence type="ECO:0000256" key="7">
    <source>
        <dbReference type="HAMAP-Rule" id="MF_00536"/>
    </source>
</evidence>
<dbReference type="GO" id="GO:0051287">
    <property type="term" value="F:NAD binding"/>
    <property type="evidence" value="ECO:0007669"/>
    <property type="project" value="InterPro"/>
</dbReference>
<dbReference type="NCBIfam" id="TIGR00557">
    <property type="entry name" value="pdxA"/>
    <property type="match status" value="1"/>
</dbReference>
<comment type="catalytic activity">
    <reaction evidence="7">
        <text>4-(phosphooxy)-L-threonine + NAD(+) = 3-amino-2-oxopropyl phosphate + CO2 + NADH</text>
        <dbReference type="Rhea" id="RHEA:32275"/>
        <dbReference type="ChEBI" id="CHEBI:16526"/>
        <dbReference type="ChEBI" id="CHEBI:57279"/>
        <dbReference type="ChEBI" id="CHEBI:57540"/>
        <dbReference type="ChEBI" id="CHEBI:57945"/>
        <dbReference type="ChEBI" id="CHEBI:58452"/>
        <dbReference type="EC" id="1.1.1.262"/>
    </reaction>
</comment>
<keyword evidence="5 7" id="KW-0520">NAD</keyword>
<keyword evidence="3 7" id="KW-0521">NADP</keyword>
<dbReference type="OrthoDB" id="9801783at2"/>
<evidence type="ECO:0000313" key="9">
    <source>
        <dbReference type="Proteomes" id="UP000445582"/>
    </source>
</evidence>
<dbReference type="PANTHER" id="PTHR30004:SF6">
    <property type="entry name" value="D-THREONATE 4-PHOSPHATE DEHYDROGENASE"/>
    <property type="match status" value="1"/>
</dbReference>
<keyword evidence="4 7" id="KW-0560">Oxidoreductase</keyword>
<comment type="miscellaneous">
    <text evidence="7">The active site is located at the dimer interface.</text>
</comment>
<dbReference type="Proteomes" id="UP000445582">
    <property type="component" value="Unassembled WGS sequence"/>
</dbReference>
<feature type="binding site" evidence="7">
    <location>
        <position position="173"/>
    </location>
    <ligand>
        <name>a divalent metal cation</name>
        <dbReference type="ChEBI" id="CHEBI:60240"/>
        <note>ligand shared between dimeric partners</note>
    </ligand>
</feature>
<feature type="binding site" evidence="7">
    <location>
        <position position="290"/>
    </location>
    <ligand>
        <name>substrate</name>
    </ligand>
</feature>
<keyword evidence="9" id="KW-1185">Reference proteome</keyword>
<evidence type="ECO:0000313" key="8">
    <source>
        <dbReference type="EMBL" id="MXO62184.1"/>
    </source>
</evidence>
<keyword evidence="7" id="KW-0862">Zinc</keyword>
<evidence type="ECO:0000256" key="1">
    <source>
        <dbReference type="ARBA" id="ARBA00022490"/>
    </source>
</evidence>
<dbReference type="GO" id="GO:0050570">
    <property type="term" value="F:4-hydroxythreonine-4-phosphate dehydrogenase activity"/>
    <property type="evidence" value="ECO:0007669"/>
    <property type="project" value="UniProtKB-UniRule"/>
</dbReference>
<evidence type="ECO:0000256" key="2">
    <source>
        <dbReference type="ARBA" id="ARBA00022723"/>
    </source>
</evidence>
<keyword evidence="2 7" id="KW-0479">Metal-binding</keyword>
<comment type="pathway">
    <text evidence="7">Cofactor biosynthesis; pyridoxine 5'-phosphate biosynthesis; pyridoxine 5'-phosphate from D-erythrose 4-phosphate: step 4/5.</text>
</comment>
<protein>
    <recommendedName>
        <fullName evidence="7">4-hydroxythreonine-4-phosphate dehydrogenase</fullName>
        <ecNumber evidence="7">1.1.1.262</ecNumber>
    </recommendedName>
    <alternativeName>
        <fullName evidence="7">4-(phosphohydroxy)-L-threonine dehydrogenase</fullName>
    </alternativeName>
</protein>
<comment type="subcellular location">
    <subcellularLocation>
        <location evidence="7">Cytoplasm</location>
    </subcellularLocation>
</comment>
<dbReference type="EMBL" id="WTYN01000001">
    <property type="protein sequence ID" value="MXO62184.1"/>
    <property type="molecule type" value="Genomic_DNA"/>
</dbReference>
<dbReference type="Gene3D" id="3.40.718.10">
    <property type="entry name" value="Isopropylmalate Dehydrogenase"/>
    <property type="match status" value="1"/>
</dbReference>
<evidence type="ECO:0000256" key="6">
    <source>
        <dbReference type="ARBA" id="ARBA00023096"/>
    </source>
</evidence>
<feature type="binding site" evidence="7">
    <location>
        <position position="299"/>
    </location>
    <ligand>
        <name>substrate</name>
    </ligand>
</feature>
<dbReference type="PANTHER" id="PTHR30004">
    <property type="entry name" value="4-HYDROXYTHREONINE-4-PHOSPHATE DEHYDROGENASE"/>
    <property type="match status" value="1"/>
</dbReference>
<dbReference type="UniPathway" id="UPA00244">
    <property type="reaction ID" value="UER00312"/>
</dbReference>
<keyword evidence="7" id="KW-0460">Magnesium</keyword>
<feature type="binding site" evidence="7">
    <location>
        <position position="273"/>
    </location>
    <ligand>
        <name>a divalent metal cation</name>
        <dbReference type="ChEBI" id="CHEBI:60240"/>
        <note>ligand shared between dimeric partners</note>
    </ligand>
</feature>
<accession>A0A844YGN6</accession>
<gene>
    <name evidence="7 8" type="primary">pdxA</name>
    <name evidence="8" type="ORF">GRI48_04075</name>
</gene>
<comment type="subunit">
    <text evidence="7">Homodimer.</text>
</comment>
<organism evidence="8 9">
    <name type="scientific">Qipengyuania oceanensis</name>
    <dbReference type="NCBI Taxonomy" id="1463597"/>
    <lineage>
        <taxon>Bacteria</taxon>
        <taxon>Pseudomonadati</taxon>
        <taxon>Pseudomonadota</taxon>
        <taxon>Alphaproteobacteria</taxon>
        <taxon>Sphingomonadales</taxon>
        <taxon>Erythrobacteraceae</taxon>
        <taxon>Qipengyuania</taxon>
    </lineage>
</organism>
<dbReference type="GO" id="GO:0042823">
    <property type="term" value="P:pyridoxal phosphate biosynthetic process"/>
    <property type="evidence" value="ECO:0007669"/>
    <property type="project" value="UniProtKB-UniRule"/>
</dbReference>
<dbReference type="GO" id="GO:0050897">
    <property type="term" value="F:cobalt ion binding"/>
    <property type="evidence" value="ECO:0007669"/>
    <property type="project" value="UniProtKB-UniRule"/>
</dbReference>
<evidence type="ECO:0000256" key="5">
    <source>
        <dbReference type="ARBA" id="ARBA00023027"/>
    </source>
</evidence>
<sequence length="339" mass="34535">MPDAQTGRPLACSIGDPAGVGPELICKAWTRREAEGLPPFFVVGGAGLLAQAASGRGLDVPIEVIDDAADAASVFGEALPVLGSGDIDYSPAEPSRGGAKLALDSLESATGLVMLGEASGLVTGPVSKGLLATVGFEHPGQTEFLAHACGIAADEAVMMLAGPNLRTVPITVHCALAEVAAMLSIRLIGRKAMIVAEALARDFGIERPRLAISGLNPHAGEDGKFGDEEARIIVPAIEALRAAGIEASGPHPADAMFTPRARAGYDVAICMYHDQALVPLKALDFDAGVNVTLGLPIVRTSADHGTAFDIAGKGIADAGATIAAIRMAGEMAARRAMHG</sequence>
<dbReference type="EC" id="1.1.1.262" evidence="7"/>
<comment type="similarity">
    <text evidence="7">Belongs to the PdxA family.</text>
</comment>
<name>A0A844YGN6_9SPHN</name>
<dbReference type="GO" id="GO:0000287">
    <property type="term" value="F:magnesium ion binding"/>
    <property type="evidence" value="ECO:0007669"/>
    <property type="project" value="UniProtKB-UniRule"/>
</dbReference>
<dbReference type="SUPFAM" id="SSF53659">
    <property type="entry name" value="Isocitrate/Isopropylmalate dehydrogenase-like"/>
    <property type="match status" value="1"/>
</dbReference>
<comment type="caution">
    <text evidence="8">The sequence shown here is derived from an EMBL/GenBank/DDBJ whole genome shotgun (WGS) entry which is preliminary data.</text>
</comment>
<comment type="caution">
    <text evidence="7">Lacks conserved residue(s) required for the propagation of feature annotation.</text>
</comment>
<keyword evidence="7" id="KW-0170">Cobalt</keyword>
<dbReference type="Pfam" id="PF04166">
    <property type="entry name" value="PdxA"/>
    <property type="match status" value="1"/>
</dbReference>
<dbReference type="GO" id="GO:0005737">
    <property type="term" value="C:cytoplasm"/>
    <property type="evidence" value="ECO:0007669"/>
    <property type="project" value="UniProtKB-SubCell"/>
</dbReference>
<comment type="function">
    <text evidence="7">Catalyzes the NAD(P)-dependent oxidation of 4-(phosphooxy)-L-threonine (HTP) into 2-amino-3-oxo-4-(phosphooxy)butyric acid which spontaneously decarboxylates to form 3-amino-2-oxopropyl phosphate (AHAP).</text>
</comment>
<reference evidence="8 9" key="1">
    <citation type="submission" date="2019-12" db="EMBL/GenBank/DDBJ databases">
        <title>Genomic-based taxomic classification of the family Erythrobacteraceae.</title>
        <authorList>
            <person name="Xu L."/>
        </authorList>
    </citation>
    <scope>NUCLEOTIDE SEQUENCE [LARGE SCALE GENOMIC DNA]</scope>
    <source>
        <strain evidence="8 9">MCCC 1A09965</strain>
    </source>
</reference>
<dbReference type="AlphaFoldDB" id="A0A844YGN6"/>
<evidence type="ECO:0000256" key="3">
    <source>
        <dbReference type="ARBA" id="ARBA00022857"/>
    </source>
</evidence>
<feature type="binding site" evidence="7">
    <location>
        <position position="281"/>
    </location>
    <ligand>
        <name>substrate</name>
    </ligand>
</feature>
<feature type="binding site" evidence="7">
    <location>
        <position position="142"/>
    </location>
    <ligand>
        <name>substrate</name>
    </ligand>
</feature>
<dbReference type="HAMAP" id="MF_00536">
    <property type="entry name" value="PdxA"/>
    <property type="match status" value="1"/>
</dbReference>
<dbReference type="InterPro" id="IPR005255">
    <property type="entry name" value="PdxA_fam"/>
</dbReference>
<dbReference type="GO" id="GO:0008615">
    <property type="term" value="P:pyridoxine biosynthetic process"/>
    <property type="evidence" value="ECO:0007669"/>
    <property type="project" value="UniProtKB-UniRule"/>
</dbReference>
<evidence type="ECO:0000256" key="4">
    <source>
        <dbReference type="ARBA" id="ARBA00023002"/>
    </source>
</evidence>
<keyword evidence="6 7" id="KW-0664">Pyridoxine biosynthesis</keyword>
<keyword evidence="1 7" id="KW-0963">Cytoplasm</keyword>
<comment type="cofactor">
    <cofactor evidence="7">
        <name>Zn(2+)</name>
        <dbReference type="ChEBI" id="CHEBI:29105"/>
    </cofactor>
    <cofactor evidence="7">
        <name>Mg(2+)</name>
        <dbReference type="ChEBI" id="CHEBI:18420"/>
    </cofactor>
    <cofactor evidence="7">
        <name>Co(2+)</name>
        <dbReference type="ChEBI" id="CHEBI:48828"/>
    </cofactor>
    <text evidence="7">Binds 1 divalent metal cation per subunit. Can use ions such as Zn(2+), Mg(2+) or Co(2+).</text>
</comment>
<dbReference type="GO" id="GO:0008270">
    <property type="term" value="F:zinc ion binding"/>
    <property type="evidence" value="ECO:0007669"/>
    <property type="project" value="UniProtKB-UniRule"/>
</dbReference>